<organism evidence="2 3">
    <name type="scientific">Moorena producens 3L</name>
    <dbReference type="NCBI Taxonomy" id="489825"/>
    <lineage>
        <taxon>Bacteria</taxon>
        <taxon>Bacillati</taxon>
        <taxon>Cyanobacteriota</taxon>
        <taxon>Cyanophyceae</taxon>
        <taxon>Coleofasciculales</taxon>
        <taxon>Coleofasciculaceae</taxon>
        <taxon>Moorena</taxon>
    </lineage>
</organism>
<evidence type="ECO:0000313" key="2">
    <source>
        <dbReference type="EMBL" id="EGJ29410.1"/>
    </source>
</evidence>
<dbReference type="HOGENOM" id="CLU_3202155_0_0_3"/>
<evidence type="ECO:0000313" key="3">
    <source>
        <dbReference type="Proteomes" id="UP000003959"/>
    </source>
</evidence>
<feature type="transmembrane region" description="Helical" evidence="1">
    <location>
        <begin position="20"/>
        <end position="43"/>
    </location>
</feature>
<dbReference type="Proteomes" id="UP000003959">
    <property type="component" value="Unassembled WGS sequence"/>
</dbReference>
<keyword evidence="1" id="KW-1133">Transmembrane helix</keyword>
<name>F4Y0P9_9CYAN</name>
<accession>F4Y0P9</accession>
<keyword evidence="3" id="KW-1185">Reference proteome</keyword>
<keyword evidence="1" id="KW-0812">Transmembrane</keyword>
<sequence length="45" mass="5248">MEVLFVFFNTKNLGLMELKHINYAIMVIIFDIRSGLTSVIQIFDI</sequence>
<keyword evidence="1" id="KW-0472">Membrane</keyword>
<protein>
    <submittedName>
        <fullName evidence="2">Uncharacterized protein</fullName>
    </submittedName>
</protein>
<proteinExistence type="predicted"/>
<dbReference type="EMBL" id="GL890969">
    <property type="protein sequence ID" value="EGJ29410.1"/>
    <property type="molecule type" value="Genomic_DNA"/>
</dbReference>
<gene>
    <name evidence="2" type="ORF">LYNGBM3L_63650</name>
</gene>
<reference evidence="3" key="1">
    <citation type="journal article" date="2011" name="Proc. Natl. Acad. Sci. U.S.A.">
        <title>Genomic insights into the physiology and ecology of the marine filamentous cyanobacterium Lyngbya majuscula.</title>
        <authorList>
            <person name="Jones A.C."/>
            <person name="Monroe E.A."/>
            <person name="Podell S."/>
            <person name="Hess W.R."/>
            <person name="Klages S."/>
            <person name="Esquenazi E."/>
            <person name="Niessen S."/>
            <person name="Hoover H."/>
            <person name="Rothmann M."/>
            <person name="Lasken R.S."/>
            <person name="Yates J.R.III."/>
            <person name="Reinhardt R."/>
            <person name="Kube M."/>
            <person name="Burkart M.D."/>
            <person name="Allen E.E."/>
            <person name="Dorrestein P.C."/>
            <person name="Gerwick W.H."/>
            <person name="Gerwick L."/>
        </authorList>
    </citation>
    <scope>NUCLEOTIDE SEQUENCE [LARGE SCALE GENOMIC DNA]</scope>
    <source>
        <strain evidence="3">3L</strain>
    </source>
</reference>
<evidence type="ECO:0000256" key="1">
    <source>
        <dbReference type="SAM" id="Phobius"/>
    </source>
</evidence>
<dbReference type="AlphaFoldDB" id="F4Y0P9"/>